<reference evidence="4 5" key="1">
    <citation type="submission" date="2019-02" db="EMBL/GenBank/DDBJ databases">
        <title>Genome sequencing of the rare red list fungi Phlebia centrifuga.</title>
        <authorList>
            <person name="Buettner E."/>
            <person name="Kellner H."/>
        </authorList>
    </citation>
    <scope>NUCLEOTIDE SEQUENCE [LARGE SCALE GENOMIC DNA]</scope>
    <source>
        <strain evidence="4 5">DSM 108282</strain>
    </source>
</reference>
<dbReference type="SUPFAM" id="SSF50978">
    <property type="entry name" value="WD40 repeat-like"/>
    <property type="match status" value="1"/>
</dbReference>
<protein>
    <submittedName>
        <fullName evidence="4">Uncharacterized protein</fullName>
    </submittedName>
</protein>
<dbReference type="GO" id="GO:0034657">
    <property type="term" value="C:GID complex"/>
    <property type="evidence" value="ECO:0007669"/>
    <property type="project" value="TreeGrafter"/>
</dbReference>
<evidence type="ECO:0000256" key="3">
    <source>
        <dbReference type="PROSITE-ProRule" id="PRU00221"/>
    </source>
</evidence>
<dbReference type="Pfam" id="PF00400">
    <property type="entry name" value="WD40"/>
    <property type="match status" value="1"/>
</dbReference>
<keyword evidence="2" id="KW-0677">Repeat</keyword>
<dbReference type="InterPro" id="IPR051350">
    <property type="entry name" value="WD_repeat-ST_regulator"/>
</dbReference>
<gene>
    <name evidence="4" type="ORF">EW026_g5390</name>
</gene>
<dbReference type="PANTHER" id="PTHR22838">
    <property type="entry name" value="WD REPEAT PROTEIN 26-RELATED"/>
    <property type="match status" value="1"/>
</dbReference>
<dbReference type="InterPro" id="IPR001680">
    <property type="entry name" value="WD40_rpt"/>
</dbReference>
<keyword evidence="5" id="KW-1185">Reference proteome</keyword>
<evidence type="ECO:0000256" key="2">
    <source>
        <dbReference type="ARBA" id="ARBA00022737"/>
    </source>
</evidence>
<dbReference type="GO" id="GO:0043161">
    <property type="term" value="P:proteasome-mediated ubiquitin-dependent protein catabolic process"/>
    <property type="evidence" value="ECO:0007669"/>
    <property type="project" value="TreeGrafter"/>
</dbReference>
<dbReference type="Gene3D" id="2.130.10.10">
    <property type="entry name" value="YVTN repeat-like/Quinoprotein amine dehydrogenase"/>
    <property type="match status" value="1"/>
</dbReference>
<accession>A0A4V3XA26</accession>
<dbReference type="InterPro" id="IPR036322">
    <property type="entry name" value="WD40_repeat_dom_sf"/>
</dbReference>
<organism evidence="4 5">
    <name type="scientific">Hermanssonia centrifuga</name>
    <dbReference type="NCBI Taxonomy" id="98765"/>
    <lineage>
        <taxon>Eukaryota</taxon>
        <taxon>Fungi</taxon>
        <taxon>Dikarya</taxon>
        <taxon>Basidiomycota</taxon>
        <taxon>Agaricomycotina</taxon>
        <taxon>Agaricomycetes</taxon>
        <taxon>Polyporales</taxon>
        <taxon>Meruliaceae</taxon>
        <taxon>Hermanssonia</taxon>
    </lineage>
</organism>
<keyword evidence="1 3" id="KW-0853">WD repeat</keyword>
<dbReference type="PROSITE" id="PS50082">
    <property type="entry name" value="WD_REPEATS_2"/>
    <property type="match status" value="1"/>
</dbReference>
<comment type="caution">
    <text evidence="4">The sequence shown here is derived from an EMBL/GenBank/DDBJ whole genome shotgun (WGS) entry which is preliminary data.</text>
</comment>
<dbReference type="Proteomes" id="UP000309038">
    <property type="component" value="Unassembled WGS sequence"/>
</dbReference>
<dbReference type="PANTHER" id="PTHR22838:SF0">
    <property type="entry name" value="WD REPEAT-CONTAINING PROTEIN 26"/>
    <property type="match status" value="1"/>
</dbReference>
<evidence type="ECO:0000313" key="5">
    <source>
        <dbReference type="Proteomes" id="UP000309038"/>
    </source>
</evidence>
<dbReference type="InterPro" id="IPR015943">
    <property type="entry name" value="WD40/YVTN_repeat-like_dom_sf"/>
</dbReference>
<sequence>MQFSPDGKSLATSSWDRTVRILGVETAPFASKQILPHPRGVVKKVVWSPNGEILLTIVARDINVWTKAGLRKGIIKRSHTVKSISWMPDNNEFLSIEDSKIVKLDLNGNLLDTYPLERINIQDAAVTTDGRRIIAVGDLTESPNGLKPKKGQTEKQIIVFNLERNQIEQCVLLVYHQYFEGLTDQEADV</sequence>
<dbReference type="AlphaFoldDB" id="A0A4V3XA26"/>
<evidence type="ECO:0000256" key="1">
    <source>
        <dbReference type="ARBA" id="ARBA00022574"/>
    </source>
</evidence>
<name>A0A4V3XA26_9APHY</name>
<dbReference type="EMBL" id="SGPJ01000235">
    <property type="protein sequence ID" value="THG96442.1"/>
    <property type="molecule type" value="Genomic_DNA"/>
</dbReference>
<proteinExistence type="predicted"/>
<evidence type="ECO:0000313" key="4">
    <source>
        <dbReference type="EMBL" id="THG96442.1"/>
    </source>
</evidence>
<feature type="repeat" description="WD" evidence="3">
    <location>
        <begin position="1"/>
        <end position="32"/>
    </location>
</feature>